<dbReference type="EMBL" id="BK014765">
    <property type="protein sequence ID" value="DAD74809.1"/>
    <property type="molecule type" value="Genomic_DNA"/>
</dbReference>
<evidence type="ECO:0000313" key="1">
    <source>
        <dbReference type="EMBL" id="DAD74809.1"/>
    </source>
</evidence>
<accession>A0A8S5LXP7</accession>
<organism evidence="1">
    <name type="scientific">Siphoviridae sp. ctZPw9</name>
    <dbReference type="NCBI Taxonomy" id="2826383"/>
    <lineage>
        <taxon>Viruses</taxon>
        <taxon>Duplodnaviria</taxon>
        <taxon>Heunggongvirae</taxon>
        <taxon>Uroviricota</taxon>
        <taxon>Caudoviricetes</taxon>
    </lineage>
</organism>
<sequence length="144" mass="16438">MIHLRYRKKGKKKMSETLEGAISVTYRQDEKAAWVELLEDMPFVKDTESGKKVVEATESFIKNGLARVQVKAGTAFDSSEYWQQIIEGHQEIIKSLEKYLAKELAELVPDGHELTLTEVAVYRAYVGEEFCTVEDYEVGTRKVS</sequence>
<proteinExistence type="predicted"/>
<reference evidence="1" key="1">
    <citation type="journal article" date="2021" name="Proc. Natl. Acad. Sci. U.S.A.">
        <title>A Catalog of Tens of Thousands of Viruses from Human Metagenomes Reveals Hidden Associations with Chronic Diseases.</title>
        <authorList>
            <person name="Tisza M.J."/>
            <person name="Buck C.B."/>
        </authorList>
    </citation>
    <scope>NUCLEOTIDE SEQUENCE</scope>
    <source>
        <strain evidence="1">CtZPw9</strain>
    </source>
</reference>
<name>A0A8S5LXP7_9CAUD</name>
<protein>
    <submittedName>
        <fullName evidence="1">Uncharacterized protein</fullName>
    </submittedName>
</protein>